<dbReference type="PANTHER" id="PTHR13184">
    <property type="entry name" value="37S RIBOSOMAL PROTEIN S22"/>
    <property type="match status" value="1"/>
</dbReference>
<evidence type="ECO:0000313" key="6">
    <source>
        <dbReference type="Proteomes" id="UP000009286"/>
    </source>
</evidence>
<evidence type="ECO:0000256" key="3">
    <source>
        <dbReference type="ARBA" id="ARBA00023004"/>
    </source>
</evidence>
<dbReference type="eggNOG" id="COG5459">
    <property type="taxonomic scope" value="Bacteria"/>
</dbReference>
<keyword evidence="1" id="KW-0479">Metal-binding</keyword>
<dbReference type="Proteomes" id="UP000009286">
    <property type="component" value="Chromosome"/>
</dbReference>
<dbReference type="Gene3D" id="3.40.50.150">
    <property type="entry name" value="Vaccinia Virus protein VP39"/>
    <property type="match status" value="1"/>
</dbReference>
<protein>
    <recommendedName>
        <fullName evidence="7">rRNA methyltransferase</fullName>
    </recommendedName>
</protein>
<dbReference type="GO" id="GO:0046872">
    <property type="term" value="F:metal ion binding"/>
    <property type="evidence" value="ECO:0007669"/>
    <property type="project" value="UniProtKB-KW"/>
</dbReference>
<gene>
    <name evidence="5" type="ordered locus">MICA_1400</name>
</gene>
<keyword evidence="2" id="KW-0809">Transit peptide</keyword>
<evidence type="ECO:0000256" key="1">
    <source>
        <dbReference type="ARBA" id="ARBA00022723"/>
    </source>
</evidence>
<dbReference type="CDD" id="cd02440">
    <property type="entry name" value="AdoMet_MTases"/>
    <property type="match status" value="1"/>
</dbReference>
<dbReference type="AlphaFoldDB" id="G2KM22"/>
<dbReference type="KEGG" id="mai:MICA_1400"/>
<evidence type="ECO:0000256" key="4">
    <source>
        <dbReference type="ARBA" id="ARBA00023014"/>
    </source>
</evidence>
<dbReference type="InterPro" id="IPR015324">
    <property type="entry name" value="Ribosomal_Rsm22-like"/>
</dbReference>
<reference evidence="5 6" key="1">
    <citation type="journal article" date="2011" name="BMC Genomics">
        <title>Genomic insights into an obligate epibiotic bacterial predator: Micavibrio aeruginosavorus ARL-13.</title>
        <authorList>
            <person name="Wang Z."/>
            <person name="Kadouri D."/>
            <person name="Wu M."/>
        </authorList>
    </citation>
    <scope>NUCLEOTIDE SEQUENCE [LARGE SCALE GENOMIC DNA]</scope>
    <source>
        <strain evidence="5 6">ARL-13</strain>
    </source>
</reference>
<name>G2KM22_MICAA</name>
<dbReference type="GO" id="GO:0015935">
    <property type="term" value="C:small ribosomal subunit"/>
    <property type="evidence" value="ECO:0007669"/>
    <property type="project" value="TreeGrafter"/>
</dbReference>
<dbReference type="GO" id="GO:0008168">
    <property type="term" value="F:methyltransferase activity"/>
    <property type="evidence" value="ECO:0007669"/>
    <property type="project" value="InterPro"/>
</dbReference>
<dbReference type="STRING" id="856793.MICA_1400"/>
<sequence length="320" mass="34399">MPIPADLREKIDNLMAGTGLNAVRDAAEAVSTRYRREGSFAKEGANLQIRDGAEALAYVGTRLPATYGAAEHVLGRLPDDFTPRTMLDVGAGPGTVALAALDHFDSLRQVTLIEPNAHLRGIGASLVPNGNWINGDLVGVEMPGKDFDLVTAGYVLNELNARARAAVIDKLWAACSGTLVIIEPGTPEGSAVVQGVRDHLLEKGAYIAAPCPQMGTCPLHDAGKRWCHFSQRVERSKLHRSLKGGALGYEDEKFSYIAFSRMPVALPQGRVLGHVAGAKVMQVEMCDDQGDFGTAQIAKSDPRYKEIKHLDWGDAVDFSL</sequence>
<dbReference type="InterPro" id="IPR029063">
    <property type="entry name" value="SAM-dependent_MTases_sf"/>
</dbReference>
<dbReference type="InterPro" id="IPR052571">
    <property type="entry name" value="Mt_RNA_Methyltransferase"/>
</dbReference>
<dbReference type="GO" id="GO:0006412">
    <property type="term" value="P:translation"/>
    <property type="evidence" value="ECO:0007669"/>
    <property type="project" value="InterPro"/>
</dbReference>
<dbReference type="EMBL" id="CP002382">
    <property type="protein sequence ID" value="AEP09718.1"/>
    <property type="molecule type" value="Genomic_DNA"/>
</dbReference>
<dbReference type="GO" id="GO:0051536">
    <property type="term" value="F:iron-sulfur cluster binding"/>
    <property type="evidence" value="ECO:0007669"/>
    <property type="project" value="UniProtKB-KW"/>
</dbReference>
<evidence type="ECO:0000256" key="2">
    <source>
        <dbReference type="ARBA" id="ARBA00022946"/>
    </source>
</evidence>
<accession>G2KM22</accession>
<dbReference type="OrthoDB" id="9799639at2"/>
<dbReference type="PANTHER" id="PTHR13184:SF5">
    <property type="entry name" value="METHYLTRANSFERASE-LIKE PROTEIN 17, MITOCHONDRIAL"/>
    <property type="match status" value="1"/>
</dbReference>
<proteinExistence type="predicted"/>
<evidence type="ECO:0000313" key="5">
    <source>
        <dbReference type="EMBL" id="AEP09718.1"/>
    </source>
</evidence>
<dbReference type="RefSeq" id="WP_014102941.1">
    <property type="nucleotide sequence ID" value="NC_016026.1"/>
</dbReference>
<evidence type="ECO:0008006" key="7">
    <source>
        <dbReference type="Google" id="ProtNLM"/>
    </source>
</evidence>
<keyword evidence="3" id="KW-0408">Iron</keyword>
<dbReference type="Pfam" id="PF09243">
    <property type="entry name" value="Rsm22"/>
    <property type="match status" value="1"/>
</dbReference>
<dbReference type="GO" id="GO:0003735">
    <property type="term" value="F:structural constituent of ribosome"/>
    <property type="evidence" value="ECO:0007669"/>
    <property type="project" value="TreeGrafter"/>
</dbReference>
<keyword evidence="4" id="KW-0411">Iron-sulfur</keyword>
<dbReference type="SUPFAM" id="SSF53335">
    <property type="entry name" value="S-adenosyl-L-methionine-dependent methyltransferases"/>
    <property type="match status" value="1"/>
</dbReference>
<dbReference type="HOGENOM" id="CLU_072591_0_0_5"/>
<organism evidence="5 6">
    <name type="scientific">Micavibrio aeruginosavorus (strain ARL-13)</name>
    <dbReference type="NCBI Taxonomy" id="856793"/>
    <lineage>
        <taxon>Bacteria</taxon>
        <taxon>Pseudomonadati</taxon>
        <taxon>Bdellovibrionota</taxon>
        <taxon>Bdellovibrionia</taxon>
        <taxon>Bdellovibrionales</taxon>
        <taxon>Pseudobdellovibrionaceae</taxon>
        <taxon>Micavibrio</taxon>
    </lineage>
</organism>
<keyword evidence="6" id="KW-1185">Reference proteome</keyword>